<feature type="transmembrane region" description="Helical" evidence="6">
    <location>
        <begin position="126"/>
        <end position="145"/>
    </location>
</feature>
<sequence>MASESEDNANTASGISVALIMLGIVLTPALLAAAGVGSSLAPGDIVPVVLTGGVILAVLSMITLTIGAVSRRTTYELVKFPFGRKGSVVINWVMAISLSGWIVVTSSSFAQSLAGLTDGTVLDLPAPVWVVIGTAIFVAATAFGFEALGKIARFAIPVAVVILAYIIFQVIGSDAELAAVDATMPFGVAVSSFVGTVMVLVTLSPDMGSFARNGNHARLAALLTFGVAYVLLFAAVAYPSALTGEGSLLGSTALLGGALAASLLLAFACFTSNAGNMFQGTLAYSALFPGIEQKWKITVGLGVATAIIAFFPILSYLVPFLLFLGIATPPVAGIYIADYFTHRKGGYRETALDNEADLKPIAFVAWLLGSATGLATVNGLFTLTLIPSLDSLLIASASYVVFGKLFGQNATASANSAK</sequence>
<dbReference type="GO" id="GO:0005886">
    <property type="term" value="C:plasma membrane"/>
    <property type="evidence" value="ECO:0007669"/>
    <property type="project" value="TreeGrafter"/>
</dbReference>
<feature type="transmembrane region" description="Helical" evidence="6">
    <location>
        <begin position="217"/>
        <end position="241"/>
    </location>
</feature>
<dbReference type="InterPro" id="IPR001248">
    <property type="entry name" value="Pur-cyt_permease"/>
</dbReference>
<evidence type="ECO:0000313" key="8">
    <source>
        <dbReference type="Proteomes" id="UP000295701"/>
    </source>
</evidence>
<feature type="transmembrane region" description="Helical" evidence="6">
    <location>
        <begin position="361"/>
        <end position="386"/>
    </location>
</feature>
<feature type="transmembrane region" description="Helical" evidence="6">
    <location>
        <begin position="152"/>
        <end position="172"/>
    </location>
</feature>
<evidence type="ECO:0000256" key="4">
    <source>
        <dbReference type="ARBA" id="ARBA00022989"/>
    </source>
</evidence>
<comment type="caution">
    <text evidence="7">The sequence shown here is derived from an EMBL/GenBank/DDBJ whole genome shotgun (WGS) entry which is preliminary data.</text>
</comment>
<evidence type="ECO:0000256" key="5">
    <source>
        <dbReference type="ARBA" id="ARBA00023136"/>
    </source>
</evidence>
<dbReference type="EMBL" id="SNAA01000012">
    <property type="protein sequence ID" value="TDL78300.1"/>
    <property type="molecule type" value="Genomic_DNA"/>
</dbReference>
<keyword evidence="5 6" id="KW-0472">Membrane</keyword>
<keyword evidence="8" id="KW-1185">Reference proteome</keyword>
<protein>
    <submittedName>
        <fullName evidence="7">Cytosine permease</fullName>
    </submittedName>
</protein>
<feature type="transmembrane region" description="Helical" evidence="6">
    <location>
        <begin position="295"/>
        <end position="314"/>
    </location>
</feature>
<proteinExistence type="inferred from homology"/>
<feature type="transmembrane region" description="Helical" evidence="6">
    <location>
        <begin position="12"/>
        <end position="33"/>
    </location>
</feature>
<feature type="transmembrane region" description="Helical" evidence="6">
    <location>
        <begin position="253"/>
        <end position="274"/>
    </location>
</feature>
<dbReference type="AlphaFoldDB" id="A0A4R6A3Y5"/>
<dbReference type="InterPro" id="IPR030191">
    <property type="entry name" value="CodB"/>
</dbReference>
<dbReference type="Gene3D" id="1.10.4160.10">
    <property type="entry name" value="Hydantoin permease"/>
    <property type="match status" value="1"/>
</dbReference>
<evidence type="ECO:0000256" key="1">
    <source>
        <dbReference type="ARBA" id="ARBA00004141"/>
    </source>
</evidence>
<gene>
    <name evidence="7" type="ORF">E2L08_11385</name>
</gene>
<feature type="transmembrane region" description="Helical" evidence="6">
    <location>
        <begin position="184"/>
        <end position="205"/>
    </location>
</feature>
<evidence type="ECO:0000256" key="6">
    <source>
        <dbReference type="SAM" id="Phobius"/>
    </source>
</evidence>
<comment type="subcellular location">
    <subcellularLocation>
        <location evidence="1">Membrane</location>
        <topology evidence="1">Multi-pass membrane protein</topology>
    </subcellularLocation>
</comment>
<evidence type="ECO:0000256" key="2">
    <source>
        <dbReference type="ARBA" id="ARBA00008974"/>
    </source>
</evidence>
<organism evidence="7 8">
    <name type="scientific">Palleronia sediminis</name>
    <dbReference type="NCBI Taxonomy" id="2547833"/>
    <lineage>
        <taxon>Bacteria</taxon>
        <taxon>Pseudomonadati</taxon>
        <taxon>Pseudomonadota</taxon>
        <taxon>Alphaproteobacteria</taxon>
        <taxon>Rhodobacterales</taxon>
        <taxon>Roseobacteraceae</taxon>
        <taxon>Palleronia</taxon>
    </lineage>
</organism>
<dbReference type="OrthoDB" id="9780088at2"/>
<reference evidence="7 8" key="1">
    <citation type="submission" date="2019-03" db="EMBL/GenBank/DDBJ databases">
        <title>Primorskyibacter sp. SS33 isolated from sediments.</title>
        <authorList>
            <person name="Xunke S."/>
        </authorList>
    </citation>
    <scope>NUCLEOTIDE SEQUENCE [LARGE SCALE GENOMIC DNA]</scope>
    <source>
        <strain evidence="7 8">SS33</strain>
    </source>
</reference>
<feature type="transmembrane region" description="Helical" evidence="6">
    <location>
        <begin position="89"/>
        <end position="114"/>
    </location>
</feature>
<evidence type="ECO:0000256" key="3">
    <source>
        <dbReference type="ARBA" id="ARBA00022692"/>
    </source>
</evidence>
<feature type="transmembrane region" description="Helical" evidence="6">
    <location>
        <begin position="320"/>
        <end position="340"/>
    </location>
</feature>
<feature type="transmembrane region" description="Helical" evidence="6">
    <location>
        <begin position="45"/>
        <end position="69"/>
    </location>
</feature>
<dbReference type="Proteomes" id="UP000295701">
    <property type="component" value="Unassembled WGS sequence"/>
</dbReference>
<dbReference type="Pfam" id="PF02133">
    <property type="entry name" value="Transp_cyt_pur"/>
    <property type="match status" value="1"/>
</dbReference>
<accession>A0A4R6A3Y5</accession>
<dbReference type="PANTHER" id="PTHR30569:SF0">
    <property type="entry name" value="CYTOSINE PERMEASE"/>
    <property type="match status" value="1"/>
</dbReference>
<dbReference type="PANTHER" id="PTHR30569">
    <property type="entry name" value="CYTOSINE TRANSPORTER CODB"/>
    <property type="match status" value="1"/>
</dbReference>
<keyword evidence="4 6" id="KW-1133">Transmembrane helix</keyword>
<comment type="similarity">
    <text evidence="2">Belongs to the purine-cytosine permease (2.A.39) family.</text>
</comment>
<dbReference type="RefSeq" id="WP_133397211.1">
    <property type="nucleotide sequence ID" value="NZ_SNAA01000012.1"/>
</dbReference>
<name>A0A4R6A3Y5_9RHOB</name>
<keyword evidence="3 6" id="KW-0812">Transmembrane</keyword>
<dbReference type="GO" id="GO:0015209">
    <property type="term" value="F:cytosine transmembrane transporter activity"/>
    <property type="evidence" value="ECO:0007669"/>
    <property type="project" value="InterPro"/>
</dbReference>
<evidence type="ECO:0000313" key="7">
    <source>
        <dbReference type="EMBL" id="TDL78300.1"/>
    </source>
</evidence>